<dbReference type="Proteomes" id="UP001362999">
    <property type="component" value="Unassembled WGS sequence"/>
</dbReference>
<name>A0AAW0A1R7_9AGAR</name>
<dbReference type="EMBL" id="JAWWNJ010000018">
    <property type="protein sequence ID" value="KAK7037098.1"/>
    <property type="molecule type" value="Genomic_DNA"/>
</dbReference>
<reference evidence="2 5" key="1">
    <citation type="journal article" date="2024" name="J Genomics">
        <title>Draft genome sequencing and assembly of Favolaschia claudopus CIRM-BRFM 2984 isolated from oak limbs.</title>
        <authorList>
            <person name="Navarro D."/>
            <person name="Drula E."/>
            <person name="Chaduli D."/>
            <person name="Cazenave R."/>
            <person name="Ahrendt S."/>
            <person name="Wang J."/>
            <person name="Lipzen A."/>
            <person name="Daum C."/>
            <person name="Barry K."/>
            <person name="Grigoriev I.V."/>
            <person name="Favel A."/>
            <person name="Rosso M.N."/>
            <person name="Martin F."/>
        </authorList>
    </citation>
    <scope>NUCLEOTIDE SEQUENCE [LARGE SCALE GENOMIC DNA]</scope>
    <source>
        <strain evidence="2 5">CIRM-BRFM 2984</strain>
    </source>
</reference>
<accession>A0AAW0A1R7</accession>
<feature type="compositionally biased region" description="Basic and acidic residues" evidence="1">
    <location>
        <begin position="12"/>
        <end position="24"/>
    </location>
</feature>
<evidence type="ECO:0000313" key="2">
    <source>
        <dbReference type="EMBL" id="KAK6997236.1"/>
    </source>
</evidence>
<proteinExistence type="predicted"/>
<sequence>KPRRNHIPSARVTDKNNTEGLSHDQQKVLATKPVLDLIKQMRRLAGLLPDSVPEGSLETEDDKKIFHVTSQVHGIDDTVSGTFNRRFDILFGEDTRDNNGRLKYMRRG</sequence>
<keyword evidence="5" id="KW-1185">Reference proteome</keyword>
<gene>
    <name evidence="4" type="ORF">R3P38DRAFT_2382584</name>
    <name evidence="3" type="ORF">R3P38DRAFT_2385380</name>
    <name evidence="2" type="ORF">R3P38DRAFT_2436000</name>
</gene>
<evidence type="ECO:0000313" key="3">
    <source>
        <dbReference type="EMBL" id="KAK7034306.1"/>
    </source>
</evidence>
<feature type="non-terminal residue" evidence="2">
    <location>
        <position position="108"/>
    </location>
</feature>
<comment type="caution">
    <text evidence="2">The sequence shown here is derived from an EMBL/GenBank/DDBJ whole genome shotgun (WGS) entry which is preliminary data.</text>
</comment>
<feature type="non-terminal residue" evidence="2">
    <location>
        <position position="1"/>
    </location>
</feature>
<dbReference type="EMBL" id="JAWWNJ010000021">
    <property type="protein sequence ID" value="KAK7034306.1"/>
    <property type="molecule type" value="Genomic_DNA"/>
</dbReference>
<feature type="region of interest" description="Disordered" evidence="1">
    <location>
        <begin position="1"/>
        <end position="24"/>
    </location>
</feature>
<evidence type="ECO:0000256" key="1">
    <source>
        <dbReference type="SAM" id="MobiDB-lite"/>
    </source>
</evidence>
<evidence type="ECO:0000313" key="4">
    <source>
        <dbReference type="EMBL" id="KAK7037098.1"/>
    </source>
</evidence>
<dbReference type="AlphaFoldDB" id="A0AAW0A1R7"/>
<evidence type="ECO:0000313" key="5">
    <source>
        <dbReference type="Proteomes" id="UP001362999"/>
    </source>
</evidence>
<dbReference type="EMBL" id="JAWWNJ010000093">
    <property type="protein sequence ID" value="KAK6997236.1"/>
    <property type="molecule type" value="Genomic_DNA"/>
</dbReference>
<protein>
    <submittedName>
        <fullName evidence="2">Uncharacterized protein</fullName>
    </submittedName>
</protein>
<organism evidence="2 5">
    <name type="scientific">Favolaschia claudopus</name>
    <dbReference type="NCBI Taxonomy" id="2862362"/>
    <lineage>
        <taxon>Eukaryota</taxon>
        <taxon>Fungi</taxon>
        <taxon>Dikarya</taxon>
        <taxon>Basidiomycota</taxon>
        <taxon>Agaricomycotina</taxon>
        <taxon>Agaricomycetes</taxon>
        <taxon>Agaricomycetidae</taxon>
        <taxon>Agaricales</taxon>
        <taxon>Marasmiineae</taxon>
        <taxon>Mycenaceae</taxon>
        <taxon>Favolaschia</taxon>
    </lineage>
</organism>